<name>A0A9P7XIC2_9FUNG</name>
<evidence type="ECO:0000256" key="1">
    <source>
        <dbReference type="SAM" id="MobiDB-lite"/>
    </source>
</evidence>
<dbReference type="OrthoDB" id="2444920at2759"/>
<sequence>MSIKPLYFGPDSFECHPNLDVHPFFPANIVSGWSQLEFLASVSGSTHVNLSQAQTRTSQNTVLIKENCLDELQRDIIVGREVKLRTINLSAVRPSPEAPSAKQPNVQETRNTGQGKADDSGANMLPVHTLLFNHAAESVAMSCVLNTMSKRACQHFEEKDEEGLVETAKALSVVEGFEEYECTIITRKYSSILAEKGVAGLRKNLIIDRGAIHKEHADLEELPEISNIEFKRPGCTERDLALQNRKNVRLARCIQEAHVALRVEDALVMMADVAGFVGIFYQVKPMGDIAIAGETTSTMVHLPRSAGGLEAFLEDISHAIMWNFMVLRAKERHDVVLEKAKMANGVKMSSDTTHSASEKKFQNNMMLTPSQKRSWTGRIRIQISPNPLQDIRTLVPPSSPTEEVLKRRQR</sequence>
<dbReference type="EMBL" id="JAHRHY010000023">
    <property type="protein sequence ID" value="KAG9061656.1"/>
    <property type="molecule type" value="Genomic_DNA"/>
</dbReference>
<evidence type="ECO:0000313" key="3">
    <source>
        <dbReference type="Proteomes" id="UP000707451"/>
    </source>
</evidence>
<dbReference type="Proteomes" id="UP000707451">
    <property type="component" value="Unassembled WGS sequence"/>
</dbReference>
<gene>
    <name evidence="2" type="ORF">KI688_007237</name>
</gene>
<feature type="region of interest" description="Disordered" evidence="1">
    <location>
        <begin position="93"/>
        <end position="120"/>
    </location>
</feature>
<proteinExistence type="predicted"/>
<protein>
    <submittedName>
        <fullName evidence="2">Uncharacterized protein</fullName>
    </submittedName>
</protein>
<organism evidence="2 3">
    <name type="scientific">Linnemannia hyalina</name>
    <dbReference type="NCBI Taxonomy" id="64524"/>
    <lineage>
        <taxon>Eukaryota</taxon>
        <taxon>Fungi</taxon>
        <taxon>Fungi incertae sedis</taxon>
        <taxon>Mucoromycota</taxon>
        <taxon>Mortierellomycotina</taxon>
        <taxon>Mortierellomycetes</taxon>
        <taxon>Mortierellales</taxon>
        <taxon>Mortierellaceae</taxon>
        <taxon>Linnemannia</taxon>
    </lineage>
</organism>
<comment type="caution">
    <text evidence="2">The sequence shown here is derived from an EMBL/GenBank/DDBJ whole genome shotgun (WGS) entry which is preliminary data.</text>
</comment>
<feature type="compositionally biased region" description="Polar residues" evidence="1">
    <location>
        <begin position="102"/>
        <end position="114"/>
    </location>
</feature>
<accession>A0A9P7XIC2</accession>
<dbReference type="AlphaFoldDB" id="A0A9P7XIC2"/>
<reference evidence="2" key="1">
    <citation type="submission" date="2021-06" db="EMBL/GenBank/DDBJ databases">
        <title>Genome Sequence of Mortierella hyaline Strain SCG-10, a Cold-Adapted, Nitrate-Reducing Fungus Isolated from Soil in Minnesota, USA.</title>
        <authorList>
            <person name="Aldossari N."/>
        </authorList>
    </citation>
    <scope>NUCLEOTIDE SEQUENCE</scope>
    <source>
        <strain evidence="2">SCG-10</strain>
    </source>
</reference>
<evidence type="ECO:0000313" key="2">
    <source>
        <dbReference type="EMBL" id="KAG9061656.1"/>
    </source>
</evidence>
<keyword evidence="3" id="KW-1185">Reference proteome</keyword>
<feature type="region of interest" description="Disordered" evidence="1">
    <location>
        <begin position="389"/>
        <end position="410"/>
    </location>
</feature>